<organism evidence="1 2">
    <name type="scientific">Araneus ventricosus</name>
    <name type="common">Orbweaver spider</name>
    <name type="synonym">Epeira ventricosa</name>
    <dbReference type="NCBI Taxonomy" id="182803"/>
    <lineage>
        <taxon>Eukaryota</taxon>
        <taxon>Metazoa</taxon>
        <taxon>Ecdysozoa</taxon>
        <taxon>Arthropoda</taxon>
        <taxon>Chelicerata</taxon>
        <taxon>Arachnida</taxon>
        <taxon>Araneae</taxon>
        <taxon>Araneomorphae</taxon>
        <taxon>Entelegynae</taxon>
        <taxon>Araneoidea</taxon>
        <taxon>Araneidae</taxon>
        <taxon>Araneus</taxon>
    </lineage>
</organism>
<keyword evidence="2" id="KW-1185">Reference proteome</keyword>
<gene>
    <name evidence="1" type="ORF">AVEN_73741_1</name>
</gene>
<sequence>MTRTTPEIAPPLQTAAPQQREDILLPIYVLACNRSNKRRIFSEIGFRSWRSPAESRNPTIRPPWPNNTFEIPMESNIYNLCIRN</sequence>
<protein>
    <submittedName>
        <fullName evidence="1">Uncharacterized protein</fullName>
    </submittedName>
</protein>
<comment type="caution">
    <text evidence="1">The sequence shown here is derived from an EMBL/GenBank/DDBJ whole genome shotgun (WGS) entry which is preliminary data.</text>
</comment>
<dbReference type="AlphaFoldDB" id="A0A4Y2N7Q7"/>
<evidence type="ECO:0000313" key="2">
    <source>
        <dbReference type="Proteomes" id="UP000499080"/>
    </source>
</evidence>
<reference evidence="1 2" key="1">
    <citation type="journal article" date="2019" name="Sci. Rep.">
        <title>Orb-weaving spider Araneus ventricosus genome elucidates the spidroin gene catalogue.</title>
        <authorList>
            <person name="Kono N."/>
            <person name="Nakamura H."/>
            <person name="Ohtoshi R."/>
            <person name="Moran D.A.P."/>
            <person name="Shinohara A."/>
            <person name="Yoshida Y."/>
            <person name="Fujiwara M."/>
            <person name="Mori M."/>
            <person name="Tomita M."/>
            <person name="Arakawa K."/>
        </authorList>
    </citation>
    <scope>NUCLEOTIDE SEQUENCE [LARGE SCALE GENOMIC DNA]</scope>
</reference>
<dbReference type="Proteomes" id="UP000499080">
    <property type="component" value="Unassembled WGS sequence"/>
</dbReference>
<evidence type="ECO:0000313" key="1">
    <source>
        <dbReference type="EMBL" id="GBN35415.1"/>
    </source>
</evidence>
<accession>A0A4Y2N7Q7</accession>
<dbReference type="EMBL" id="BGPR01008693">
    <property type="protein sequence ID" value="GBN35415.1"/>
    <property type="molecule type" value="Genomic_DNA"/>
</dbReference>
<name>A0A4Y2N7Q7_ARAVE</name>
<proteinExistence type="predicted"/>